<evidence type="ECO:0000256" key="7">
    <source>
        <dbReference type="ARBA" id="ARBA00023180"/>
    </source>
</evidence>
<dbReference type="PROSITE" id="PS00018">
    <property type="entry name" value="EF_HAND_1"/>
    <property type="match status" value="3"/>
</dbReference>
<dbReference type="Gene3D" id="1.10.238.10">
    <property type="entry name" value="EF-hand"/>
    <property type="match status" value="2"/>
</dbReference>
<keyword evidence="5" id="KW-0106">Calcium</keyword>
<dbReference type="Proteomes" id="UP001386955">
    <property type="component" value="Unassembled WGS sequence"/>
</dbReference>
<keyword evidence="3" id="KW-0479">Metal-binding</keyword>
<evidence type="ECO:0000256" key="6">
    <source>
        <dbReference type="ARBA" id="ARBA00023157"/>
    </source>
</evidence>
<evidence type="ECO:0000256" key="4">
    <source>
        <dbReference type="ARBA" id="ARBA00022737"/>
    </source>
</evidence>
<keyword evidence="7" id="KW-0325">Glycoprotein</keyword>
<dbReference type="InterPro" id="IPR018247">
    <property type="entry name" value="EF_Hand_1_Ca_BS"/>
</dbReference>
<name>A0AAN9X5F9_PSOTE</name>
<dbReference type="InterPro" id="IPR002048">
    <property type="entry name" value="EF_hand_dom"/>
</dbReference>
<dbReference type="GO" id="GO:0005576">
    <property type="term" value="C:extracellular region"/>
    <property type="evidence" value="ECO:0007669"/>
    <property type="project" value="UniProtKB-SubCell"/>
</dbReference>
<dbReference type="PANTHER" id="PTHR10827:SF98">
    <property type="entry name" value="45 KDA CALCIUM-BINDING PROTEIN"/>
    <property type="match status" value="1"/>
</dbReference>
<evidence type="ECO:0000256" key="1">
    <source>
        <dbReference type="ARBA" id="ARBA00004613"/>
    </source>
</evidence>
<comment type="subcellular location">
    <subcellularLocation>
        <location evidence="1">Secreted</location>
    </subcellularLocation>
</comment>
<dbReference type="SUPFAM" id="SSF47473">
    <property type="entry name" value="EF-hand"/>
    <property type="match status" value="2"/>
</dbReference>
<dbReference type="PROSITE" id="PS50222">
    <property type="entry name" value="EF_HAND_2"/>
    <property type="match status" value="1"/>
</dbReference>
<dbReference type="GO" id="GO:0005783">
    <property type="term" value="C:endoplasmic reticulum"/>
    <property type="evidence" value="ECO:0007669"/>
    <property type="project" value="TreeGrafter"/>
</dbReference>
<organism evidence="10 11">
    <name type="scientific">Psophocarpus tetragonolobus</name>
    <name type="common">Winged bean</name>
    <name type="synonym">Dolichos tetragonolobus</name>
    <dbReference type="NCBI Taxonomy" id="3891"/>
    <lineage>
        <taxon>Eukaryota</taxon>
        <taxon>Viridiplantae</taxon>
        <taxon>Streptophyta</taxon>
        <taxon>Embryophyta</taxon>
        <taxon>Tracheophyta</taxon>
        <taxon>Spermatophyta</taxon>
        <taxon>Magnoliopsida</taxon>
        <taxon>eudicotyledons</taxon>
        <taxon>Gunneridae</taxon>
        <taxon>Pentapetalae</taxon>
        <taxon>rosids</taxon>
        <taxon>fabids</taxon>
        <taxon>Fabales</taxon>
        <taxon>Fabaceae</taxon>
        <taxon>Papilionoideae</taxon>
        <taxon>50 kb inversion clade</taxon>
        <taxon>NPAAA clade</taxon>
        <taxon>indigoferoid/millettioid clade</taxon>
        <taxon>Phaseoleae</taxon>
        <taxon>Psophocarpus</taxon>
    </lineage>
</organism>
<dbReference type="Pfam" id="PF13202">
    <property type="entry name" value="EF-hand_5"/>
    <property type="match status" value="1"/>
</dbReference>
<dbReference type="SMART" id="SM00054">
    <property type="entry name" value="EFh"/>
    <property type="match status" value="5"/>
</dbReference>
<evidence type="ECO:0000256" key="5">
    <source>
        <dbReference type="ARBA" id="ARBA00022837"/>
    </source>
</evidence>
<dbReference type="EMBL" id="JAYMYS010000008">
    <property type="protein sequence ID" value="KAK7385003.1"/>
    <property type="molecule type" value="Genomic_DNA"/>
</dbReference>
<dbReference type="FunFam" id="1.10.238.10:FF:000417">
    <property type="entry name" value="Calcium-binding EF hand family protein"/>
    <property type="match status" value="1"/>
</dbReference>
<keyword evidence="8" id="KW-0812">Transmembrane</keyword>
<keyword evidence="2" id="KW-0964">Secreted</keyword>
<accession>A0AAN9X5F9</accession>
<comment type="caution">
    <text evidence="10">The sequence shown here is derived from an EMBL/GenBank/DDBJ whole genome shotgun (WGS) entry which is preliminary data.</text>
</comment>
<evidence type="ECO:0000259" key="9">
    <source>
        <dbReference type="PROSITE" id="PS50222"/>
    </source>
</evidence>
<dbReference type="GO" id="GO:0005509">
    <property type="term" value="F:calcium ion binding"/>
    <property type="evidence" value="ECO:0007669"/>
    <property type="project" value="InterPro"/>
</dbReference>
<keyword evidence="6" id="KW-1015">Disulfide bond</keyword>
<protein>
    <recommendedName>
        <fullName evidence="9">EF-hand domain-containing protein</fullName>
    </recommendedName>
</protein>
<keyword evidence="11" id="KW-1185">Reference proteome</keyword>
<dbReference type="AlphaFoldDB" id="A0AAN9X5F9"/>
<reference evidence="10 11" key="1">
    <citation type="submission" date="2024-01" db="EMBL/GenBank/DDBJ databases">
        <title>The genomes of 5 underutilized Papilionoideae crops provide insights into root nodulation and disease resistanc.</title>
        <authorList>
            <person name="Jiang F."/>
        </authorList>
    </citation>
    <scope>NUCLEOTIDE SEQUENCE [LARGE SCALE GENOMIC DNA]</scope>
    <source>
        <strain evidence="10">DUOXIRENSHENG_FW03</strain>
        <tissue evidence="10">Leaves</tissue>
    </source>
</reference>
<evidence type="ECO:0000313" key="10">
    <source>
        <dbReference type="EMBL" id="KAK7385003.1"/>
    </source>
</evidence>
<gene>
    <name evidence="10" type="ORF">VNO78_30710</name>
</gene>
<keyword evidence="8" id="KW-1133">Transmembrane helix</keyword>
<dbReference type="InterPro" id="IPR011992">
    <property type="entry name" value="EF-hand-dom_pair"/>
</dbReference>
<keyword evidence="8" id="KW-0472">Membrane</keyword>
<sequence length="357" mass="41544">MSKAVVYIVIATAILFFVFIAPLNLEEPKGRLNRRFGYKLLERAPTFDPVVANINENKMHNHEHHQQQQQPLVHVHVPRTSSNLDSSTSVSGVAETYQYLTSGGKLNTTLRLIILFPLLDREPKDGVVGFNELEAWITQRALERLDYLTQAQMDSKDKDGDLAISFMEYLPQFTMKDIVKKEMGHGEAGWWMERFEFADTDHNGVLNFTELRDFLHPEDSKNEEMLKWMLKDKLKRMDNENEGKLNMDEFKDHIYSTYESYLDFETNGEDVPSSMDKFIELDVNKDKFLSAEELIPILPYIYPGELAYAKYFTCYLMNEADTNNDGKLTLQEMLDHEFIFYNTVHADGHQDDEHDEL</sequence>
<evidence type="ECO:0000256" key="2">
    <source>
        <dbReference type="ARBA" id="ARBA00022525"/>
    </source>
</evidence>
<dbReference type="PANTHER" id="PTHR10827">
    <property type="entry name" value="RETICULOCALBIN"/>
    <property type="match status" value="1"/>
</dbReference>
<evidence type="ECO:0000256" key="3">
    <source>
        <dbReference type="ARBA" id="ARBA00022723"/>
    </source>
</evidence>
<feature type="transmembrane region" description="Helical" evidence="8">
    <location>
        <begin position="6"/>
        <end position="25"/>
    </location>
</feature>
<proteinExistence type="predicted"/>
<evidence type="ECO:0000313" key="11">
    <source>
        <dbReference type="Proteomes" id="UP001386955"/>
    </source>
</evidence>
<dbReference type="Pfam" id="PF10591">
    <property type="entry name" value="SPARC_Ca_bdg"/>
    <property type="match status" value="1"/>
</dbReference>
<dbReference type="InterPro" id="IPR019577">
    <property type="entry name" value="SPARC/Testican_Ca-bd-dom"/>
</dbReference>
<feature type="domain" description="EF-hand" evidence="9">
    <location>
        <begin position="186"/>
        <end position="221"/>
    </location>
</feature>
<evidence type="ECO:0000256" key="8">
    <source>
        <dbReference type="SAM" id="Phobius"/>
    </source>
</evidence>
<keyword evidence="4" id="KW-0677">Repeat</keyword>